<protein>
    <submittedName>
        <fullName evidence="1">Uncharacterized protein</fullName>
    </submittedName>
</protein>
<sequence length="82" mass="9635">MLSQEAKNYVENVLLPDRMNGFNSAGFIASSFLEKLDEFSMHEDLCSLTDMSKNILKNRKEFTAYVVKEFQDAEDYWRQINE</sequence>
<organism evidence="1 2">
    <name type="scientific">Lentilactobacillus farraginis DSM 18382 = JCM 14108</name>
    <dbReference type="NCBI Taxonomy" id="1423743"/>
    <lineage>
        <taxon>Bacteria</taxon>
        <taxon>Bacillati</taxon>
        <taxon>Bacillota</taxon>
        <taxon>Bacilli</taxon>
        <taxon>Lactobacillales</taxon>
        <taxon>Lactobacillaceae</taxon>
        <taxon>Lentilactobacillus</taxon>
    </lineage>
</organism>
<dbReference type="RefSeq" id="WP_035181560.1">
    <property type="nucleotide sequence ID" value="NZ_AZFY01000006.1"/>
</dbReference>
<gene>
    <name evidence="1" type="ORF">JCM14108_3299</name>
</gene>
<dbReference type="STRING" id="1423743.FD41_GL000484"/>
<dbReference type="Proteomes" id="UP000019488">
    <property type="component" value="Unassembled WGS sequence"/>
</dbReference>
<evidence type="ECO:0000313" key="1">
    <source>
        <dbReference type="EMBL" id="GAF38180.1"/>
    </source>
</evidence>
<reference evidence="1" key="1">
    <citation type="journal article" date="2014" name="Genome Announc.">
        <title>Draft Genome Sequences of Two Lactobacillus Strains, L. farraginis JCM 14108T and L. composti JCM 14202T, Isolated from Compost of Distilled Shochu Residue.</title>
        <authorList>
            <person name="Yuki M."/>
            <person name="Oshima K."/>
            <person name="Suda W."/>
            <person name="Kitahara M."/>
            <person name="Kitamura K."/>
            <person name="Iida T."/>
            <person name="Hattori M."/>
            <person name="Ohkuma M."/>
        </authorList>
    </citation>
    <scope>NUCLEOTIDE SEQUENCE [LARGE SCALE GENOMIC DNA]</scope>
    <source>
        <strain evidence="1">JCM 14108</strain>
    </source>
</reference>
<proteinExistence type="predicted"/>
<evidence type="ECO:0000313" key="2">
    <source>
        <dbReference type="Proteomes" id="UP000019488"/>
    </source>
</evidence>
<dbReference type="AlphaFoldDB" id="X0QHU9"/>
<dbReference type="EMBL" id="BAKI01000105">
    <property type="protein sequence ID" value="GAF38180.1"/>
    <property type="molecule type" value="Genomic_DNA"/>
</dbReference>
<name>X0QHU9_9LACO</name>
<accession>X0QHU9</accession>
<dbReference type="OrthoDB" id="2327252at2"/>
<comment type="caution">
    <text evidence="1">The sequence shown here is derived from an EMBL/GenBank/DDBJ whole genome shotgun (WGS) entry which is preliminary data.</text>
</comment>